<name>A0A084VLJ7_ANOSI</name>
<sequence>MLNGALLKPFLTRRSTQERKFLNVRLNLPGTEEVFEFSRAPTRHNSVATTCTTPHRTTLRTSGKSNNGPLLVRGGGGGGGATARRRRYAKTVCATCLPRYSTLSVAVARDEYRTILDGRSRDPAPVGDRSAPTTKQPSSPFPASAVNVRECPKRRDLALGATVTHFPATE</sequence>
<keyword evidence="4" id="KW-1185">Reference proteome</keyword>
<feature type="region of interest" description="Disordered" evidence="1">
    <location>
        <begin position="54"/>
        <end position="83"/>
    </location>
</feature>
<dbReference type="EnsemblMetazoa" id="ASIC006329-RA">
    <property type="protein sequence ID" value="ASIC006329-PA"/>
    <property type="gene ID" value="ASIC006329"/>
</dbReference>
<reference evidence="3" key="2">
    <citation type="submission" date="2020-05" db="UniProtKB">
        <authorList>
            <consortium name="EnsemblMetazoa"/>
        </authorList>
    </citation>
    <scope>IDENTIFICATION</scope>
</reference>
<protein>
    <submittedName>
        <fullName evidence="2 3">Hydrogenase maturation protein HypF</fullName>
    </submittedName>
</protein>
<dbReference type="EMBL" id="ATLV01014510">
    <property type="status" value="NOT_ANNOTATED_CDS"/>
    <property type="molecule type" value="Genomic_DNA"/>
</dbReference>
<evidence type="ECO:0000313" key="4">
    <source>
        <dbReference type="Proteomes" id="UP000030765"/>
    </source>
</evidence>
<gene>
    <name evidence="2" type="ORF">ZHAS_00006329</name>
</gene>
<evidence type="ECO:0000313" key="2">
    <source>
        <dbReference type="EMBL" id="KFB38841.1"/>
    </source>
</evidence>
<evidence type="ECO:0000313" key="3">
    <source>
        <dbReference type="EnsemblMetazoa" id="ASIC006329-PA"/>
    </source>
</evidence>
<dbReference type="VEuPathDB" id="VectorBase:ASIC006329"/>
<dbReference type="Proteomes" id="UP000030765">
    <property type="component" value="Unassembled WGS sequence"/>
</dbReference>
<dbReference type="AlphaFoldDB" id="A0A084VLJ7"/>
<reference evidence="2 4" key="1">
    <citation type="journal article" date="2014" name="BMC Genomics">
        <title>Genome sequence of Anopheles sinensis provides insight into genetics basis of mosquito competence for malaria parasites.</title>
        <authorList>
            <person name="Zhou D."/>
            <person name="Zhang D."/>
            <person name="Ding G."/>
            <person name="Shi L."/>
            <person name="Hou Q."/>
            <person name="Ye Y."/>
            <person name="Xu Y."/>
            <person name="Zhou H."/>
            <person name="Xiong C."/>
            <person name="Li S."/>
            <person name="Yu J."/>
            <person name="Hong S."/>
            <person name="Yu X."/>
            <person name="Zou P."/>
            <person name="Chen C."/>
            <person name="Chang X."/>
            <person name="Wang W."/>
            <person name="Lv Y."/>
            <person name="Sun Y."/>
            <person name="Ma L."/>
            <person name="Shen B."/>
            <person name="Zhu C."/>
        </authorList>
    </citation>
    <scope>NUCLEOTIDE SEQUENCE [LARGE SCALE GENOMIC DNA]</scope>
</reference>
<accession>A0A084VLJ7</accession>
<dbReference type="EMBL" id="KE524974">
    <property type="protein sequence ID" value="KFB38841.1"/>
    <property type="molecule type" value="Genomic_DNA"/>
</dbReference>
<feature type="region of interest" description="Disordered" evidence="1">
    <location>
        <begin position="116"/>
        <end position="145"/>
    </location>
</feature>
<evidence type="ECO:0000256" key="1">
    <source>
        <dbReference type="SAM" id="MobiDB-lite"/>
    </source>
</evidence>
<organism evidence="2">
    <name type="scientific">Anopheles sinensis</name>
    <name type="common">Mosquito</name>
    <dbReference type="NCBI Taxonomy" id="74873"/>
    <lineage>
        <taxon>Eukaryota</taxon>
        <taxon>Metazoa</taxon>
        <taxon>Ecdysozoa</taxon>
        <taxon>Arthropoda</taxon>
        <taxon>Hexapoda</taxon>
        <taxon>Insecta</taxon>
        <taxon>Pterygota</taxon>
        <taxon>Neoptera</taxon>
        <taxon>Endopterygota</taxon>
        <taxon>Diptera</taxon>
        <taxon>Nematocera</taxon>
        <taxon>Culicoidea</taxon>
        <taxon>Culicidae</taxon>
        <taxon>Anophelinae</taxon>
        <taxon>Anopheles</taxon>
    </lineage>
</organism>
<proteinExistence type="predicted"/>